<dbReference type="GO" id="GO:0019277">
    <property type="term" value="P:UDP-N-acetylgalactosamine biosynthetic process"/>
    <property type="evidence" value="ECO:0007669"/>
    <property type="project" value="InterPro"/>
</dbReference>
<organism evidence="14 15">
    <name type="scientific">Candidatus Campbellbacteria bacterium RIFCSPLOWO2_02_35_12</name>
    <dbReference type="NCBI Taxonomy" id="1797580"/>
    <lineage>
        <taxon>Bacteria</taxon>
        <taxon>Candidatus Campbelliibacteriota</taxon>
    </lineage>
</organism>
<evidence type="ECO:0000256" key="9">
    <source>
        <dbReference type="ARBA" id="ARBA00023316"/>
    </source>
</evidence>
<evidence type="ECO:0000313" key="15">
    <source>
        <dbReference type="Proteomes" id="UP000186029"/>
    </source>
</evidence>
<comment type="caution">
    <text evidence="12">Lacks conserved residue(s) required for the propagation of feature annotation.</text>
</comment>
<dbReference type="NCBIfam" id="TIGR01072">
    <property type="entry name" value="murA"/>
    <property type="match status" value="1"/>
</dbReference>
<feature type="active site" description="Proton donor" evidence="12">
    <location>
        <position position="139"/>
    </location>
</feature>
<dbReference type="UniPathway" id="UPA00219"/>
<comment type="similarity">
    <text evidence="10 12">Belongs to the EPSP synthase family. MurA subfamily.</text>
</comment>
<evidence type="ECO:0000256" key="10">
    <source>
        <dbReference type="ARBA" id="ARBA00038367"/>
    </source>
</evidence>
<dbReference type="InterPro" id="IPR050068">
    <property type="entry name" value="MurA_subfamily"/>
</dbReference>
<proteinExistence type="inferred from homology"/>
<dbReference type="Proteomes" id="UP000186029">
    <property type="component" value="Unassembled WGS sequence"/>
</dbReference>
<keyword evidence="3 12" id="KW-0963">Cytoplasm</keyword>
<dbReference type="NCBIfam" id="NF006873">
    <property type="entry name" value="PRK09369.1"/>
    <property type="match status" value="1"/>
</dbReference>
<dbReference type="InterPro" id="IPR005750">
    <property type="entry name" value="UDP_GlcNAc_COvinyl_MurA"/>
</dbReference>
<evidence type="ECO:0000256" key="2">
    <source>
        <dbReference type="ARBA" id="ARBA00004752"/>
    </source>
</evidence>
<dbReference type="PANTHER" id="PTHR43783:SF1">
    <property type="entry name" value="UDP-N-ACETYLGLUCOSAMINE 1-CARBOXYVINYLTRANSFERASE"/>
    <property type="match status" value="1"/>
</dbReference>
<dbReference type="EC" id="2.5.1.7" evidence="12"/>
<accession>A0A1F5EHP9</accession>
<dbReference type="Gene3D" id="3.65.10.10">
    <property type="entry name" value="Enolpyruvate transferase domain"/>
    <property type="match status" value="2"/>
</dbReference>
<dbReference type="InterPro" id="IPR013792">
    <property type="entry name" value="RNA3'P_cycl/enolpyr_Trfase_a/b"/>
</dbReference>
<comment type="subcellular location">
    <subcellularLocation>
        <location evidence="1 12">Cytoplasm</location>
    </subcellularLocation>
</comment>
<dbReference type="GO" id="GO:0071555">
    <property type="term" value="P:cell wall organization"/>
    <property type="evidence" value="ECO:0007669"/>
    <property type="project" value="UniProtKB-KW"/>
</dbReference>
<keyword evidence="8 12" id="KW-0131">Cell cycle</keyword>
<dbReference type="GO" id="GO:0005737">
    <property type="term" value="C:cytoplasm"/>
    <property type="evidence" value="ECO:0007669"/>
    <property type="project" value="UniProtKB-SubCell"/>
</dbReference>
<comment type="function">
    <text evidence="12">Cell wall formation. Adds enolpyruvyl to UDP-N-acetylglucosamine.</text>
</comment>
<dbReference type="GO" id="GO:0051301">
    <property type="term" value="P:cell division"/>
    <property type="evidence" value="ECO:0007669"/>
    <property type="project" value="UniProtKB-KW"/>
</dbReference>
<dbReference type="Pfam" id="PF00275">
    <property type="entry name" value="EPSP_synthase"/>
    <property type="match status" value="1"/>
</dbReference>
<evidence type="ECO:0000259" key="13">
    <source>
        <dbReference type="Pfam" id="PF00275"/>
    </source>
</evidence>
<evidence type="ECO:0000256" key="11">
    <source>
        <dbReference type="ARBA" id="ARBA00047527"/>
    </source>
</evidence>
<evidence type="ECO:0000256" key="4">
    <source>
        <dbReference type="ARBA" id="ARBA00022618"/>
    </source>
</evidence>
<dbReference type="PANTHER" id="PTHR43783">
    <property type="entry name" value="UDP-N-ACETYLGLUCOSAMINE 1-CARBOXYVINYLTRANSFERASE"/>
    <property type="match status" value="1"/>
</dbReference>
<evidence type="ECO:0000256" key="6">
    <source>
        <dbReference type="ARBA" id="ARBA00022960"/>
    </source>
</evidence>
<evidence type="ECO:0000256" key="8">
    <source>
        <dbReference type="ARBA" id="ARBA00023306"/>
    </source>
</evidence>
<evidence type="ECO:0000256" key="1">
    <source>
        <dbReference type="ARBA" id="ARBA00004496"/>
    </source>
</evidence>
<evidence type="ECO:0000256" key="3">
    <source>
        <dbReference type="ARBA" id="ARBA00022490"/>
    </source>
</evidence>
<dbReference type="GO" id="GO:0008360">
    <property type="term" value="P:regulation of cell shape"/>
    <property type="evidence" value="ECO:0007669"/>
    <property type="project" value="UniProtKB-KW"/>
</dbReference>
<comment type="caution">
    <text evidence="14">The sequence shown here is derived from an EMBL/GenBank/DDBJ whole genome shotgun (WGS) entry which is preliminary data.</text>
</comment>
<evidence type="ECO:0000256" key="5">
    <source>
        <dbReference type="ARBA" id="ARBA00022679"/>
    </source>
</evidence>
<protein>
    <recommendedName>
        <fullName evidence="12">UDP-N-acetylglucosamine 1-carboxyvinyltransferase</fullName>
        <ecNumber evidence="12">2.5.1.7</ecNumber>
    </recommendedName>
    <alternativeName>
        <fullName evidence="12">Enoylpyruvate transferase</fullName>
    </alternativeName>
    <alternativeName>
        <fullName evidence="12">UDP-N-acetylglucosamine enolpyruvyl transferase</fullName>
        <shortName evidence="12">EPT</shortName>
    </alternativeName>
</protein>
<feature type="domain" description="Enolpyruvate transferase" evidence="13">
    <location>
        <begin position="30"/>
        <end position="439"/>
    </location>
</feature>
<keyword evidence="12" id="KW-0670">Pyruvate</keyword>
<comment type="pathway">
    <text evidence="2 12">Cell wall biogenesis; peptidoglycan biosynthesis.</text>
</comment>
<name>A0A1F5EHP9_9BACT</name>
<dbReference type="InterPro" id="IPR001986">
    <property type="entry name" value="Enolpyruvate_Tfrase_dom"/>
</dbReference>
<evidence type="ECO:0000256" key="7">
    <source>
        <dbReference type="ARBA" id="ARBA00022984"/>
    </source>
</evidence>
<feature type="binding site" evidence="12">
    <location>
        <begin position="44"/>
        <end position="45"/>
    </location>
    <ligand>
        <name>phosphoenolpyruvate</name>
        <dbReference type="ChEBI" id="CHEBI:58702"/>
    </ligand>
</feature>
<dbReference type="GO" id="GO:0009252">
    <property type="term" value="P:peptidoglycan biosynthetic process"/>
    <property type="evidence" value="ECO:0007669"/>
    <property type="project" value="UniProtKB-UniRule"/>
</dbReference>
<dbReference type="SUPFAM" id="SSF55205">
    <property type="entry name" value="EPT/RTPC-like"/>
    <property type="match status" value="1"/>
</dbReference>
<reference evidence="14 15" key="1">
    <citation type="journal article" date="2016" name="Nat. Commun.">
        <title>Thousands of microbial genomes shed light on interconnected biogeochemical processes in an aquifer system.</title>
        <authorList>
            <person name="Anantharaman K."/>
            <person name="Brown C.T."/>
            <person name="Hug L.A."/>
            <person name="Sharon I."/>
            <person name="Castelle C.J."/>
            <person name="Probst A.J."/>
            <person name="Thomas B.C."/>
            <person name="Singh A."/>
            <person name="Wilkins M.J."/>
            <person name="Karaoz U."/>
            <person name="Brodie E.L."/>
            <person name="Williams K.H."/>
            <person name="Hubbard S.S."/>
            <person name="Banfield J.F."/>
        </authorList>
    </citation>
    <scope>NUCLEOTIDE SEQUENCE [LARGE SCALE GENOMIC DNA]</scope>
</reference>
<keyword evidence="4 12" id="KW-0132">Cell division</keyword>
<feature type="binding site" evidence="12">
    <location>
        <position position="115"/>
    </location>
    <ligand>
        <name>UDP-N-acetyl-alpha-D-glucosamine</name>
        <dbReference type="ChEBI" id="CHEBI:57705"/>
    </ligand>
</feature>
<feature type="binding site" evidence="12">
    <location>
        <position position="359"/>
    </location>
    <ligand>
        <name>UDP-N-acetyl-alpha-D-glucosamine</name>
        <dbReference type="ChEBI" id="CHEBI:57705"/>
    </ligand>
</feature>
<gene>
    <name evidence="12" type="primary">murA</name>
    <name evidence="14" type="ORF">A2Z61_00925</name>
</gene>
<dbReference type="GO" id="GO:0008760">
    <property type="term" value="F:UDP-N-acetylglucosamine 1-carboxyvinyltransferase activity"/>
    <property type="evidence" value="ECO:0007669"/>
    <property type="project" value="UniProtKB-UniRule"/>
</dbReference>
<evidence type="ECO:0000256" key="12">
    <source>
        <dbReference type="HAMAP-Rule" id="MF_00111"/>
    </source>
</evidence>
<dbReference type="AlphaFoldDB" id="A0A1F5EHP9"/>
<dbReference type="EMBL" id="MFAC01000017">
    <property type="protein sequence ID" value="OGD66928.1"/>
    <property type="molecule type" value="Genomic_DNA"/>
</dbReference>
<keyword evidence="5 12" id="KW-0808">Transferase</keyword>
<dbReference type="STRING" id="1797580.A2Z61_00925"/>
<evidence type="ECO:0000313" key="14">
    <source>
        <dbReference type="EMBL" id="OGD66928.1"/>
    </source>
</evidence>
<dbReference type="InterPro" id="IPR036968">
    <property type="entry name" value="Enolpyruvate_Tfrase_sf"/>
</dbReference>
<sequence>MNNSLRYLQQKKAVFDENKKDKFIIEGLGGKKKLNGKIAVAGAKNAALPALSASILFRNGFCVSNIPNIKDIDSMNILLEKLGAIVKKQAEKKYHIVTDEIKSVALDIEISKKMRGSIILTGVLLARFGKVSFPHPGGCIIGARPIDAFLNSFQKMGAKVQNRNGKYVVSVGKNKKLKGAKIFFNKITVTGTETLMLAGILAKGRTVIENAALEPEIKHLADFLNSCGAKIRGAGTSTIEIIGGNLLSAGNRVYKIPPDRIEAGSFLILGALSADNLEITDCDPKHMRALINILKDSGVPIIEEKNKIIIKDNGKIKNKHLKCIDIKTHEYPGFPTDLQSLMAIYLTQISGESLLFETIFEGRLNYTDDLINMGANIIIIDTHRIMIKGPTQLKGRELIGNDLRAEFAFFIATIVAKGKSVINNVRYIDRGYERIEERLSGIGVNIQRIKG</sequence>
<keyword evidence="6 12" id="KW-0133">Cell shape</keyword>
<keyword evidence="9 12" id="KW-0961">Cell wall biogenesis/degradation</keyword>
<dbReference type="HAMAP" id="MF_00111">
    <property type="entry name" value="MurA"/>
    <property type="match status" value="1"/>
</dbReference>
<dbReference type="CDD" id="cd01555">
    <property type="entry name" value="UdpNAET"/>
    <property type="match status" value="1"/>
</dbReference>
<feature type="binding site" evidence="12">
    <location>
        <position position="337"/>
    </location>
    <ligand>
        <name>UDP-N-acetyl-alpha-D-glucosamine</name>
        <dbReference type="ChEBI" id="CHEBI:57705"/>
    </ligand>
</feature>
<keyword evidence="7 12" id="KW-0573">Peptidoglycan synthesis</keyword>
<comment type="catalytic activity">
    <reaction evidence="11 12">
        <text>phosphoenolpyruvate + UDP-N-acetyl-alpha-D-glucosamine = UDP-N-acetyl-3-O-(1-carboxyvinyl)-alpha-D-glucosamine + phosphate</text>
        <dbReference type="Rhea" id="RHEA:18681"/>
        <dbReference type="ChEBI" id="CHEBI:43474"/>
        <dbReference type="ChEBI" id="CHEBI:57705"/>
        <dbReference type="ChEBI" id="CHEBI:58702"/>
        <dbReference type="ChEBI" id="CHEBI:68483"/>
        <dbReference type="EC" id="2.5.1.7"/>
    </reaction>
</comment>
<feature type="modified residue" description="2-(S-cysteinyl)pyruvic acid O-phosphothioketal" evidence="12">
    <location>
        <position position="139"/>
    </location>
</feature>